<evidence type="ECO:0000256" key="6">
    <source>
        <dbReference type="SAM" id="Phobius"/>
    </source>
</evidence>
<dbReference type="Pfam" id="PF06271">
    <property type="entry name" value="RDD"/>
    <property type="match status" value="1"/>
</dbReference>
<keyword evidence="5 6" id="KW-0472">Membrane</keyword>
<comment type="caution">
    <text evidence="8">The sequence shown here is derived from an EMBL/GenBank/DDBJ whole genome shotgun (WGS) entry which is preliminary data.</text>
</comment>
<dbReference type="EMBL" id="WWCT01000025">
    <property type="protein sequence ID" value="MYN29641.1"/>
    <property type="molecule type" value="Genomic_DNA"/>
</dbReference>
<evidence type="ECO:0000259" key="7">
    <source>
        <dbReference type="Pfam" id="PF06271"/>
    </source>
</evidence>
<keyword evidence="4 6" id="KW-1133">Transmembrane helix</keyword>
<dbReference type="PANTHER" id="PTHR36115:SF4">
    <property type="entry name" value="MEMBRANE PROTEIN"/>
    <property type="match status" value="1"/>
</dbReference>
<evidence type="ECO:0000256" key="5">
    <source>
        <dbReference type="ARBA" id="ARBA00023136"/>
    </source>
</evidence>
<name>A0ABW9W6V3_9BURK</name>
<dbReference type="InterPro" id="IPR051791">
    <property type="entry name" value="Pra-immunoreactive"/>
</dbReference>
<feature type="transmembrane region" description="Helical" evidence="6">
    <location>
        <begin position="69"/>
        <end position="87"/>
    </location>
</feature>
<evidence type="ECO:0000256" key="4">
    <source>
        <dbReference type="ARBA" id="ARBA00022989"/>
    </source>
</evidence>
<evidence type="ECO:0000256" key="3">
    <source>
        <dbReference type="ARBA" id="ARBA00022692"/>
    </source>
</evidence>
<gene>
    <name evidence="8" type="ORF">GTP69_24875</name>
</gene>
<comment type="subcellular location">
    <subcellularLocation>
        <location evidence="1">Cell membrane</location>
        <topology evidence="1">Multi-pass membrane protein</topology>
    </subcellularLocation>
</comment>
<keyword evidence="9" id="KW-1185">Reference proteome</keyword>
<reference evidence="8 9" key="1">
    <citation type="submission" date="2019-12" db="EMBL/GenBank/DDBJ databases">
        <title>Novel species isolated from a subtropical stream in China.</title>
        <authorList>
            <person name="Lu H."/>
        </authorList>
    </citation>
    <scope>NUCLEOTIDE SEQUENCE [LARGE SCALE GENOMIC DNA]</scope>
    <source>
        <strain evidence="8 9">CY42W</strain>
    </source>
</reference>
<accession>A0ABW9W6V3</accession>
<keyword evidence="3 6" id="KW-0812">Transmembrane</keyword>
<evidence type="ECO:0000313" key="8">
    <source>
        <dbReference type="EMBL" id="MYN29641.1"/>
    </source>
</evidence>
<protein>
    <recommendedName>
        <fullName evidence="7">RDD domain-containing protein</fullName>
    </recommendedName>
</protein>
<evidence type="ECO:0000313" key="9">
    <source>
        <dbReference type="Proteomes" id="UP000642144"/>
    </source>
</evidence>
<feature type="domain" description="RDD" evidence="7">
    <location>
        <begin position="25"/>
        <end position="129"/>
    </location>
</feature>
<dbReference type="InterPro" id="IPR010432">
    <property type="entry name" value="RDD"/>
</dbReference>
<dbReference type="PANTHER" id="PTHR36115">
    <property type="entry name" value="PROLINE-RICH ANTIGEN HOMOLOG-RELATED"/>
    <property type="match status" value="1"/>
</dbReference>
<organism evidence="8 9">
    <name type="scientific">Duganella levis</name>
    <dbReference type="NCBI Taxonomy" id="2692169"/>
    <lineage>
        <taxon>Bacteria</taxon>
        <taxon>Pseudomonadati</taxon>
        <taxon>Pseudomonadota</taxon>
        <taxon>Betaproteobacteria</taxon>
        <taxon>Burkholderiales</taxon>
        <taxon>Oxalobacteraceae</taxon>
        <taxon>Telluria group</taxon>
        <taxon>Duganella</taxon>
    </lineage>
</organism>
<keyword evidence="2" id="KW-1003">Cell membrane</keyword>
<feature type="transmembrane region" description="Helical" evidence="6">
    <location>
        <begin position="39"/>
        <end position="57"/>
    </location>
</feature>
<evidence type="ECO:0000256" key="1">
    <source>
        <dbReference type="ARBA" id="ARBA00004651"/>
    </source>
</evidence>
<evidence type="ECO:0000256" key="2">
    <source>
        <dbReference type="ARBA" id="ARBA00022475"/>
    </source>
</evidence>
<dbReference type="Proteomes" id="UP000642144">
    <property type="component" value="Unassembled WGS sequence"/>
</dbReference>
<sequence length="153" mass="17036">MSVEHNPNAADTAPVQRERISGEIASATRRFWTFVADQVAIWIGLLTLQIGYGVAYGIDALEALNGIKWWGICIAFYFLYYVSFEAISGRTIGKILTGTRVVTTSGLALSIPTTFVRTLCRLLPFEPMSFSLGETWWHDSLSRTQVVRSHSTT</sequence>
<proteinExistence type="predicted"/>